<feature type="binding site" evidence="10">
    <location>
        <position position="58"/>
    </location>
    <ligand>
        <name>Mn(2+)</name>
        <dbReference type="ChEBI" id="CHEBI:29035"/>
    </ligand>
</feature>
<dbReference type="Gene3D" id="3.90.79.10">
    <property type="entry name" value="Nucleoside Triphosphate Pyrophosphohydrolase"/>
    <property type="match status" value="1"/>
</dbReference>
<comment type="subunit">
    <text evidence="10">Homodimer.</text>
</comment>
<dbReference type="HAMAP" id="MF_00202">
    <property type="entry name" value="Idi"/>
    <property type="match status" value="1"/>
</dbReference>
<keyword evidence="14" id="KW-1185">Reference proteome</keyword>
<comment type="similarity">
    <text evidence="2 10">Belongs to the IPP isomerase type 1 family.</text>
</comment>
<protein>
    <recommendedName>
        <fullName evidence="3 10">Isopentenyl-diphosphate Delta-isomerase</fullName>
        <shortName evidence="10">IPP isomerase</shortName>
        <ecNumber evidence="3 10">5.3.3.2</ecNumber>
    </recommendedName>
    <alternativeName>
        <fullName evidence="10">IPP:DMAPP isomerase</fullName>
    </alternativeName>
    <alternativeName>
        <fullName evidence="10">Isopentenyl pyrophosphate isomerase</fullName>
    </alternativeName>
</protein>
<dbReference type="HOGENOM" id="CLU_060552_2_1_6"/>
<comment type="cofactor">
    <cofactor evidence="10">
        <name>Mn(2+)</name>
        <dbReference type="ChEBI" id="CHEBI:29035"/>
    </cofactor>
    <text evidence="10">Binds 1 Mn(2+) ion per subunit.</text>
</comment>
<dbReference type="STRING" id="706191.PANA_1249"/>
<evidence type="ECO:0000256" key="5">
    <source>
        <dbReference type="ARBA" id="ARBA00022723"/>
    </source>
</evidence>
<feature type="active site" evidence="10 11">
    <location>
        <position position="99"/>
    </location>
</feature>
<keyword evidence="4 10" id="KW-0963">Cytoplasm</keyword>
<keyword evidence="6 10" id="KW-0460">Magnesium</keyword>
<reference evidence="13 14" key="1">
    <citation type="journal article" date="2010" name="J. Bacteriol.">
        <title>Genome sequence of Pantoea ananatis LMG20103, the causative agent of Eucalyptus blight and dieback.</title>
        <authorList>
            <person name="De Maayer P."/>
            <person name="Chan W.Y."/>
            <person name="Venter S.N."/>
            <person name="Toth I.K."/>
            <person name="Birch P.R."/>
            <person name="Joubert F."/>
            <person name="Coutinho T.A."/>
        </authorList>
    </citation>
    <scope>NUCLEOTIDE SEQUENCE [LARGE SCALE GENOMIC DNA]</scope>
    <source>
        <strain evidence="13 14">LMG 20103</strain>
    </source>
</reference>
<dbReference type="UniPathway" id="UPA00059">
    <property type="reaction ID" value="UER00104"/>
</dbReference>
<comment type="cofactor">
    <cofactor evidence="10">
        <name>Mg(2+)</name>
        <dbReference type="ChEBI" id="CHEBI:18420"/>
    </cofactor>
    <text evidence="10">Binds 1 Mg(2+) ion per subunit. The magnesium ion binds only when substrate is bound.</text>
</comment>
<dbReference type="PANTHER" id="PTHR10885">
    <property type="entry name" value="ISOPENTENYL-DIPHOSPHATE DELTA-ISOMERASE"/>
    <property type="match status" value="1"/>
</dbReference>
<evidence type="ECO:0000256" key="3">
    <source>
        <dbReference type="ARBA" id="ARBA00012057"/>
    </source>
</evidence>
<dbReference type="eggNOG" id="COG1443">
    <property type="taxonomic scope" value="Bacteria"/>
</dbReference>
<feature type="binding site" evidence="10">
    <location>
        <position position="101"/>
    </location>
    <ligand>
        <name>Mn(2+)</name>
        <dbReference type="ChEBI" id="CHEBI:29035"/>
    </ligand>
</feature>
<evidence type="ECO:0000256" key="4">
    <source>
        <dbReference type="ARBA" id="ARBA00022490"/>
    </source>
</evidence>
<evidence type="ECO:0000256" key="10">
    <source>
        <dbReference type="HAMAP-Rule" id="MF_00202"/>
    </source>
</evidence>
<dbReference type="NCBIfam" id="NF002995">
    <property type="entry name" value="PRK03759.1"/>
    <property type="match status" value="1"/>
</dbReference>
<feature type="active site" evidence="10 11">
    <location>
        <position position="146"/>
    </location>
</feature>
<dbReference type="InterPro" id="IPR000086">
    <property type="entry name" value="NUDIX_hydrolase_dom"/>
</dbReference>
<evidence type="ECO:0000259" key="12">
    <source>
        <dbReference type="PROSITE" id="PS51462"/>
    </source>
</evidence>
<dbReference type="GO" id="GO:0050992">
    <property type="term" value="P:dimethylallyl diphosphate biosynthetic process"/>
    <property type="evidence" value="ECO:0007669"/>
    <property type="project" value="UniProtKB-UniRule"/>
</dbReference>
<dbReference type="InterPro" id="IPR011876">
    <property type="entry name" value="IsopentenylPP_isomerase_typ1"/>
</dbReference>
<keyword evidence="5 10" id="KW-0479">Metal-binding</keyword>
<comment type="function">
    <text evidence="10">Catalyzes the 1,3-allylic rearrangement of the homoallylic substrate isopentenyl (IPP) to its highly electrophilic allylic isomer, dimethylallyl diphosphate (DMAPP).</text>
</comment>
<dbReference type="SUPFAM" id="SSF55811">
    <property type="entry name" value="Nudix"/>
    <property type="match status" value="1"/>
</dbReference>
<keyword evidence="7 10" id="KW-0464">Manganese</keyword>
<dbReference type="GO" id="GO:0009240">
    <property type="term" value="P:isopentenyl diphosphate biosynthetic process"/>
    <property type="evidence" value="ECO:0007669"/>
    <property type="project" value="TreeGrafter"/>
</dbReference>
<comment type="subcellular location">
    <subcellularLocation>
        <location evidence="10">Cytoplasm</location>
    </subcellularLocation>
</comment>
<feature type="binding site" evidence="10">
    <location>
        <position position="119"/>
    </location>
    <ligand>
        <name>Mg(2+)</name>
        <dbReference type="ChEBI" id="CHEBI:18420"/>
    </ligand>
</feature>
<dbReference type="EMBL" id="CP001875">
    <property type="protein sequence ID" value="ADD76416.1"/>
    <property type="molecule type" value="Genomic_DNA"/>
</dbReference>
<gene>
    <name evidence="10 13" type="primary">idi</name>
    <name evidence="13" type="ordered locus">PANA_1249</name>
</gene>
<comment type="catalytic activity">
    <reaction evidence="10">
        <text>isopentenyl diphosphate = dimethylallyl diphosphate</text>
        <dbReference type="Rhea" id="RHEA:23284"/>
        <dbReference type="ChEBI" id="CHEBI:57623"/>
        <dbReference type="ChEBI" id="CHEBI:128769"/>
        <dbReference type="EC" id="5.3.3.2"/>
    </reaction>
</comment>
<dbReference type="GO" id="GO:0046872">
    <property type="term" value="F:metal ion binding"/>
    <property type="evidence" value="ECO:0007669"/>
    <property type="project" value="UniProtKB-KW"/>
</dbReference>
<name>D4GMT1_PANAM</name>
<feature type="binding site" evidence="10">
    <location>
        <position position="64"/>
    </location>
    <ligand>
        <name>Mn(2+)</name>
        <dbReference type="ChEBI" id="CHEBI:29035"/>
    </ligand>
</feature>
<comment type="pathway">
    <text evidence="1 10">Isoprenoid biosynthesis; dimethylallyl diphosphate biosynthesis; dimethylallyl diphosphate from isopentenyl diphosphate: step 1/1.</text>
</comment>
<evidence type="ECO:0000256" key="11">
    <source>
        <dbReference type="PIRSR" id="PIRSR018427-1"/>
    </source>
</evidence>
<dbReference type="GO" id="GO:0005737">
    <property type="term" value="C:cytoplasm"/>
    <property type="evidence" value="ECO:0007669"/>
    <property type="project" value="UniProtKB-SubCell"/>
</dbReference>
<evidence type="ECO:0000256" key="6">
    <source>
        <dbReference type="ARBA" id="ARBA00022842"/>
    </source>
</evidence>
<sequence length="210" mass="24190">MPSDRFVHKQHNFIPSTSPILCQNNEEYTQGILMSAIEVILVDHLDRPTGKMEKLEVHEKGLLHRAVTVYVFNTRQELLLQRRASDKYHCGGLWSNTCCGHPYPHESTKEAAERRLREEMGMILSLTPVFELSYNLPLSNGLTEHEYGHVFFAVSDALPVLNPQEADAFDYRSMQDIAQQMQQQPQQFTPWFLHTFPRIPACLDSFTFPA</sequence>
<evidence type="ECO:0000313" key="13">
    <source>
        <dbReference type="EMBL" id="ADD76416.1"/>
    </source>
</evidence>
<dbReference type="CDD" id="cd02885">
    <property type="entry name" value="NUDIX_IPP_Isomerase"/>
    <property type="match status" value="1"/>
</dbReference>
<feature type="binding site" evidence="10">
    <location>
        <position position="144"/>
    </location>
    <ligand>
        <name>Mn(2+)</name>
        <dbReference type="ChEBI" id="CHEBI:29035"/>
    </ligand>
</feature>
<evidence type="ECO:0000256" key="7">
    <source>
        <dbReference type="ARBA" id="ARBA00023211"/>
    </source>
</evidence>
<dbReference type="InterPro" id="IPR015797">
    <property type="entry name" value="NUDIX_hydrolase-like_dom_sf"/>
</dbReference>
<dbReference type="AlphaFoldDB" id="D4GMT1"/>
<evidence type="ECO:0000256" key="2">
    <source>
        <dbReference type="ARBA" id="ARBA00007579"/>
    </source>
</evidence>
<dbReference type="NCBIfam" id="TIGR02150">
    <property type="entry name" value="IPP_isom_1"/>
    <property type="match status" value="1"/>
</dbReference>
<dbReference type="PIRSF" id="PIRSF018427">
    <property type="entry name" value="Isopntndiph_ism"/>
    <property type="match status" value="1"/>
</dbReference>
<dbReference type="PANTHER" id="PTHR10885:SF0">
    <property type="entry name" value="ISOPENTENYL-DIPHOSPHATE DELTA-ISOMERASE"/>
    <property type="match status" value="1"/>
</dbReference>
<evidence type="ECO:0000256" key="1">
    <source>
        <dbReference type="ARBA" id="ARBA00004826"/>
    </source>
</evidence>
<dbReference type="InterPro" id="IPR056375">
    <property type="entry name" value="Idi_bact"/>
</dbReference>
<keyword evidence="9 10" id="KW-0413">Isomerase</keyword>
<feature type="binding site" evidence="10">
    <location>
        <position position="146"/>
    </location>
    <ligand>
        <name>Mn(2+)</name>
        <dbReference type="ChEBI" id="CHEBI:29035"/>
    </ligand>
</feature>
<organism evidence="13 14">
    <name type="scientific">Pantoea ananatis (strain LMG 20103)</name>
    <dbReference type="NCBI Taxonomy" id="706191"/>
    <lineage>
        <taxon>Bacteria</taxon>
        <taxon>Pseudomonadati</taxon>
        <taxon>Pseudomonadota</taxon>
        <taxon>Gammaproteobacteria</taxon>
        <taxon>Enterobacterales</taxon>
        <taxon>Erwiniaceae</taxon>
        <taxon>Pantoea</taxon>
    </lineage>
</organism>
<dbReference type="Proteomes" id="UP000001702">
    <property type="component" value="Chromosome"/>
</dbReference>
<dbReference type="GO" id="GO:0004452">
    <property type="term" value="F:isopentenyl-diphosphate delta-isomerase activity"/>
    <property type="evidence" value="ECO:0007669"/>
    <property type="project" value="UniProtKB-UniRule"/>
</dbReference>
<feature type="domain" description="Nudix hydrolase" evidence="12">
    <location>
        <begin position="62"/>
        <end position="194"/>
    </location>
</feature>
<dbReference type="EC" id="5.3.3.2" evidence="3 10"/>
<keyword evidence="8 10" id="KW-0414">Isoprene biosynthesis</keyword>
<accession>D4GMT1</accession>
<dbReference type="PROSITE" id="PS51462">
    <property type="entry name" value="NUDIX"/>
    <property type="match status" value="1"/>
</dbReference>
<evidence type="ECO:0000256" key="8">
    <source>
        <dbReference type="ARBA" id="ARBA00023229"/>
    </source>
</evidence>
<evidence type="ECO:0000313" key="14">
    <source>
        <dbReference type="Proteomes" id="UP000001702"/>
    </source>
</evidence>
<dbReference type="KEGG" id="pam:PANA_1249"/>
<dbReference type="Pfam" id="PF00293">
    <property type="entry name" value="NUDIX"/>
    <property type="match status" value="1"/>
</dbReference>
<proteinExistence type="inferred from homology"/>
<evidence type="ECO:0000256" key="9">
    <source>
        <dbReference type="ARBA" id="ARBA00023235"/>
    </source>
</evidence>